<feature type="transmembrane region" description="Helical" evidence="1">
    <location>
        <begin position="38"/>
        <end position="56"/>
    </location>
</feature>
<protein>
    <submittedName>
        <fullName evidence="2">Uncharacterized protein</fullName>
    </submittedName>
</protein>
<proteinExistence type="predicted"/>
<keyword evidence="1" id="KW-0472">Membrane</keyword>
<feature type="transmembrane region" description="Helical" evidence="1">
    <location>
        <begin position="68"/>
        <end position="89"/>
    </location>
</feature>
<dbReference type="EMBL" id="MHIB01000027">
    <property type="protein sequence ID" value="OGY43903.1"/>
    <property type="molecule type" value="Genomic_DNA"/>
</dbReference>
<evidence type="ECO:0000313" key="3">
    <source>
        <dbReference type="Proteomes" id="UP000178930"/>
    </source>
</evidence>
<comment type="caution">
    <text evidence="2">The sequence shown here is derived from an EMBL/GenBank/DDBJ whole genome shotgun (WGS) entry which is preliminary data.</text>
</comment>
<feature type="transmembrane region" description="Helical" evidence="1">
    <location>
        <begin position="101"/>
        <end position="123"/>
    </location>
</feature>
<accession>A0A1G1XV13</accession>
<name>A0A1G1XV13_9BACT</name>
<organism evidence="2 3">
    <name type="scientific">Candidatus Buchananbacteria bacterium RIFCSPHIGHO2_01_FULL_39_14</name>
    <dbReference type="NCBI Taxonomy" id="1797532"/>
    <lineage>
        <taxon>Bacteria</taxon>
        <taxon>Candidatus Buchananiibacteriota</taxon>
    </lineage>
</organism>
<dbReference type="AlphaFoldDB" id="A0A1G1XV13"/>
<keyword evidence="1" id="KW-1133">Transmembrane helix</keyword>
<keyword evidence="1" id="KW-0812">Transmembrane</keyword>
<dbReference type="Proteomes" id="UP000178930">
    <property type="component" value="Unassembled WGS sequence"/>
</dbReference>
<feature type="transmembrane region" description="Helical" evidence="1">
    <location>
        <begin position="7"/>
        <end position="32"/>
    </location>
</feature>
<evidence type="ECO:0000313" key="2">
    <source>
        <dbReference type="EMBL" id="OGY43903.1"/>
    </source>
</evidence>
<evidence type="ECO:0000256" key="1">
    <source>
        <dbReference type="SAM" id="Phobius"/>
    </source>
</evidence>
<sequence>MIKNWKFAIGLGAGFWVIMFIGVSAIMVALLSEIWQKILEIILAGVAAFILARLYFKKQPGEVKDALVLGIAWFIVGTILDLLITIQYVKAGANYFAGLKTFYGMWNLWVGFVLMFVGIIIAAKTTHGGELMKPPPPPSSTPTSPMG</sequence>
<gene>
    <name evidence="2" type="ORF">A2729_01110</name>
</gene>
<reference evidence="2 3" key="1">
    <citation type="journal article" date="2016" name="Nat. Commun.">
        <title>Thousands of microbial genomes shed light on interconnected biogeochemical processes in an aquifer system.</title>
        <authorList>
            <person name="Anantharaman K."/>
            <person name="Brown C.T."/>
            <person name="Hug L.A."/>
            <person name="Sharon I."/>
            <person name="Castelle C.J."/>
            <person name="Probst A.J."/>
            <person name="Thomas B.C."/>
            <person name="Singh A."/>
            <person name="Wilkins M.J."/>
            <person name="Karaoz U."/>
            <person name="Brodie E.L."/>
            <person name="Williams K.H."/>
            <person name="Hubbard S.S."/>
            <person name="Banfield J.F."/>
        </authorList>
    </citation>
    <scope>NUCLEOTIDE SEQUENCE [LARGE SCALE GENOMIC DNA]</scope>
</reference>